<reference evidence="7" key="1">
    <citation type="submission" date="2018-06" db="EMBL/GenBank/DDBJ databases">
        <authorList>
            <person name="Zhirakovskaya E."/>
        </authorList>
    </citation>
    <scope>NUCLEOTIDE SEQUENCE</scope>
</reference>
<protein>
    <submittedName>
        <fullName evidence="7">Uncharacterized protein</fullName>
    </submittedName>
</protein>
<dbReference type="PROSITE" id="PS00648">
    <property type="entry name" value="RIBONUCLEASE_P"/>
    <property type="match status" value="1"/>
</dbReference>
<dbReference type="GO" id="GO:0008033">
    <property type="term" value="P:tRNA processing"/>
    <property type="evidence" value="ECO:0007669"/>
    <property type="project" value="UniProtKB-KW"/>
</dbReference>
<organism evidence="7">
    <name type="scientific">hydrothermal vent metagenome</name>
    <dbReference type="NCBI Taxonomy" id="652676"/>
    <lineage>
        <taxon>unclassified sequences</taxon>
        <taxon>metagenomes</taxon>
        <taxon>ecological metagenomes</taxon>
    </lineage>
</organism>
<dbReference type="InterPro" id="IPR000100">
    <property type="entry name" value="RNase_P"/>
</dbReference>
<evidence type="ECO:0000313" key="7">
    <source>
        <dbReference type="EMBL" id="VAW24404.1"/>
    </source>
</evidence>
<accession>A0A3B0UWL1</accession>
<dbReference type="SUPFAM" id="SSF54211">
    <property type="entry name" value="Ribosomal protein S5 domain 2-like"/>
    <property type="match status" value="1"/>
</dbReference>
<dbReference type="NCBIfam" id="TIGR00188">
    <property type="entry name" value="rnpA"/>
    <property type="match status" value="1"/>
</dbReference>
<dbReference type="Pfam" id="PF00825">
    <property type="entry name" value="Ribonuclease_P"/>
    <property type="match status" value="1"/>
</dbReference>
<keyword evidence="4" id="KW-0255">Endonuclease</keyword>
<dbReference type="EMBL" id="UOEP01000214">
    <property type="protein sequence ID" value="VAW24404.1"/>
    <property type="molecule type" value="Genomic_DNA"/>
</dbReference>
<dbReference type="GO" id="GO:0000049">
    <property type="term" value="F:tRNA binding"/>
    <property type="evidence" value="ECO:0007669"/>
    <property type="project" value="InterPro"/>
</dbReference>
<evidence type="ECO:0000256" key="4">
    <source>
        <dbReference type="ARBA" id="ARBA00022759"/>
    </source>
</evidence>
<evidence type="ECO:0000256" key="6">
    <source>
        <dbReference type="ARBA" id="ARBA00022884"/>
    </source>
</evidence>
<evidence type="ECO:0000256" key="1">
    <source>
        <dbReference type="ARBA" id="ARBA00002663"/>
    </source>
</evidence>
<evidence type="ECO:0000256" key="2">
    <source>
        <dbReference type="ARBA" id="ARBA00022694"/>
    </source>
</evidence>
<sequence length="121" mass="14255">MFTFNKKERLKSRKVIEKLFTGGKSFLVYPIKVIYIQADTREGFPAQAAFSVSKKNYRKATQRNLVKRRLKEAYRLQKAGFYDRLGEKELAVMFVYIAKEILPYSKFEKAMKTILDKLSKQ</sequence>
<evidence type="ECO:0000256" key="3">
    <source>
        <dbReference type="ARBA" id="ARBA00022722"/>
    </source>
</evidence>
<dbReference type="HAMAP" id="MF_00227">
    <property type="entry name" value="RNase_P"/>
    <property type="match status" value="1"/>
</dbReference>
<evidence type="ECO:0000256" key="5">
    <source>
        <dbReference type="ARBA" id="ARBA00022801"/>
    </source>
</evidence>
<comment type="function">
    <text evidence="1">RNaseP catalyzes the removal of the 5'-leader sequence from pre-tRNA to produce the mature 5'-terminus. It can also cleave other RNA substrates such as 4.5S RNA. The protein component plays an auxiliary but essential role in vivo by binding to the 5'-leader sequence and broadening the substrate specificity of the ribozyme.</text>
</comment>
<name>A0A3B0UWL1_9ZZZZ</name>
<dbReference type="Gene3D" id="3.30.230.10">
    <property type="match status" value="1"/>
</dbReference>
<keyword evidence="3" id="KW-0540">Nuclease</keyword>
<dbReference type="InterPro" id="IPR020539">
    <property type="entry name" value="RNase_P_CS"/>
</dbReference>
<dbReference type="InterPro" id="IPR020568">
    <property type="entry name" value="Ribosomal_Su5_D2-typ_SF"/>
</dbReference>
<proteinExistence type="inferred from homology"/>
<dbReference type="GO" id="GO:0004526">
    <property type="term" value="F:ribonuclease P activity"/>
    <property type="evidence" value="ECO:0007669"/>
    <property type="project" value="InterPro"/>
</dbReference>
<dbReference type="AlphaFoldDB" id="A0A3B0UWL1"/>
<gene>
    <name evidence="7" type="ORF">MNBD_BACTEROID01-1465</name>
</gene>
<keyword evidence="6" id="KW-0694">RNA-binding</keyword>
<keyword evidence="2" id="KW-0819">tRNA processing</keyword>
<dbReference type="InterPro" id="IPR014721">
    <property type="entry name" value="Ribsml_uS5_D2-typ_fold_subgr"/>
</dbReference>
<keyword evidence="5" id="KW-0378">Hydrolase</keyword>